<comment type="caution">
    <text evidence="3">The sequence shown here is derived from an EMBL/GenBank/DDBJ whole genome shotgun (WGS) entry which is preliminary data.</text>
</comment>
<evidence type="ECO:0000259" key="2">
    <source>
        <dbReference type="Pfam" id="PF01321"/>
    </source>
</evidence>
<dbReference type="Proteomes" id="UP001229346">
    <property type="component" value="Unassembled WGS sequence"/>
</dbReference>
<dbReference type="Gene3D" id="3.90.230.10">
    <property type="entry name" value="Creatinase/methionine aminopeptidase superfamily"/>
    <property type="match status" value="1"/>
</dbReference>
<dbReference type="InterPro" id="IPR001714">
    <property type="entry name" value="Pept_M24_MAP"/>
</dbReference>
<dbReference type="SUPFAM" id="SSF53092">
    <property type="entry name" value="Creatinase/prolidase N-terminal domain"/>
    <property type="match status" value="1"/>
</dbReference>
<dbReference type="InterPro" id="IPR036005">
    <property type="entry name" value="Creatinase/aminopeptidase-like"/>
</dbReference>
<dbReference type="Pfam" id="PF01321">
    <property type="entry name" value="Creatinase_N"/>
    <property type="match status" value="1"/>
</dbReference>
<dbReference type="PANTHER" id="PTHR46112:SF2">
    <property type="entry name" value="XAA-PRO AMINOPEPTIDASE P-RELATED"/>
    <property type="match status" value="1"/>
</dbReference>
<gene>
    <name evidence="3" type="ORF">J2T15_005103</name>
</gene>
<dbReference type="PRINTS" id="PR00599">
    <property type="entry name" value="MAPEPTIDASE"/>
</dbReference>
<evidence type="ECO:0000313" key="3">
    <source>
        <dbReference type="EMBL" id="MDQ0115636.1"/>
    </source>
</evidence>
<dbReference type="RefSeq" id="WP_307207445.1">
    <property type="nucleotide sequence ID" value="NZ_JAUSSU010000012.1"/>
</dbReference>
<keyword evidence="3" id="KW-0031">Aminopeptidase</keyword>
<feature type="domain" description="Creatinase N-terminal" evidence="2">
    <location>
        <begin position="18"/>
        <end position="150"/>
    </location>
</feature>
<accession>A0ABT9U7L6</accession>
<dbReference type="Gene3D" id="3.40.350.10">
    <property type="entry name" value="Creatinase/prolidase N-terminal domain"/>
    <property type="match status" value="1"/>
</dbReference>
<sequence>MNNLHIEMEIPAELVRERIGKLQSAMQAGQVDVYLVTQNVDIYYLSGSMQNGYLFVPGSGEPTFYVKRSLWRAGQETLLRVQELGSFKQFRATLEGDYPELLGADRAPKIACDLDVLPALTYLKLAELLGAPDRCRLIDGSGMIRTLRMIKSSWEISRIERAALAVSESLEEALGELREGVTELEWMALLEYKLRKRGHIGMMRMRGYNQEIATGMVISGAAAAVPSYFDGPAGGLGLGAASPQSVSTMAVKRNEPILIDIGCCIDGYVIDQTRTAVIGQLSEPLMAAYERSEQLLLDAEQHMIPGAICSQLYIDALAGSESAGLADHFMGFGADRAKFLGHGIGLEIDEWPVLARGFDIPLQEGMVIAVEPKFTFPGFGVVGVENSYLIEREGARALTRTPLGLIVLPY</sequence>
<dbReference type="InterPro" id="IPR000994">
    <property type="entry name" value="Pept_M24"/>
</dbReference>
<proteinExistence type="predicted"/>
<reference evidence="3 4" key="1">
    <citation type="submission" date="2023-07" db="EMBL/GenBank/DDBJ databases">
        <title>Sorghum-associated microbial communities from plants grown in Nebraska, USA.</title>
        <authorList>
            <person name="Schachtman D."/>
        </authorList>
    </citation>
    <scope>NUCLEOTIDE SEQUENCE [LARGE SCALE GENOMIC DNA]</scope>
    <source>
        <strain evidence="3 4">CC482</strain>
    </source>
</reference>
<evidence type="ECO:0000313" key="4">
    <source>
        <dbReference type="Proteomes" id="UP001229346"/>
    </source>
</evidence>
<dbReference type="InterPro" id="IPR050659">
    <property type="entry name" value="Peptidase_M24B"/>
</dbReference>
<dbReference type="GO" id="GO:0004177">
    <property type="term" value="F:aminopeptidase activity"/>
    <property type="evidence" value="ECO:0007669"/>
    <property type="project" value="UniProtKB-KW"/>
</dbReference>
<protein>
    <submittedName>
        <fullName evidence="3">Xaa-Pro aminopeptidase</fullName>
    </submittedName>
</protein>
<dbReference type="InterPro" id="IPR000587">
    <property type="entry name" value="Creatinase_N"/>
</dbReference>
<dbReference type="PANTHER" id="PTHR46112">
    <property type="entry name" value="AMINOPEPTIDASE"/>
    <property type="match status" value="1"/>
</dbReference>
<evidence type="ECO:0000259" key="1">
    <source>
        <dbReference type="Pfam" id="PF00557"/>
    </source>
</evidence>
<organism evidence="3 4">
    <name type="scientific">Paenibacillus harenae</name>
    <dbReference type="NCBI Taxonomy" id="306543"/>
    <lineage>
        <taxon>Bacteria</taxon>
        <taxon>Bacillati</taxon>
        <taxon>Bacillota</taxon>
        <taxon>Bacilli</taxon>
        <taxon>Bacillales</taxon>
        <taxon>Paenibacillaceae</taxon>
        <taxon>Paenibacillus</taxon>
    </lineage>
</organism>
<dbReference type="EMBL" id="JAUSSU010000012">
    <property type="protein sequence ID" value="MDQ0115636.1"/>
    <property type="molecule type" value="Genomic_DNA"/>
</dbReference>
<feature type="domain" description="Peptidase M24" evidence="1">
    <location>
        <begin position="158"/>
        <end position="391"/>
    </location>
</feature>
<dbReference type="SUPFAM" id="SSF55920">
    <property type="entry name" value="Creatinase/aminopeptidase"/>
    <property type="match status" value="1"/>
</dbReference>
<keyword evidence="3" id="KW-0378">Hydrolase</keyword>
<keyword evidence="4" id="KW-1185">Reference proteome</keyword>
<keyword evidence="3" id="KW-0645">Protease</keyword>
<dbReference type="Pfam" id="PF00557">
    <property type="entry name" value="Peptidase_M24"/>
    <property type="match status" value="1"/>
</dbReference>
<dbReference type="InterPro" id="IPR029149">
    <property type="entry name" value="Creatin/AminoP/Spt16_N"/>
</dbReference>
<name>A0ABT9U7L6_PAEHA</name>